<gene>
    <name evidence="1" type="ORF">VTJ83DRAFT_4074</name>
</gene>
<organism evidence="1 2">
    <name type="scientific">Remersonia thermophila</name>
    <dbReference type="NCBI Taxonomy" id="72144"/>
    <lineage>
        <taxon>Eukaryota</taxon>
        <taxon>Fungi</taxon>
        <taxon>Dikarya</taxon>
        <taxon>Ascomycota</taxon>
        <taxon>Pezizomycotina</taxon>
        <taxon>Sordariomycetes</taxon>
        <taxon>Sordariomycetidae</taxon>
        <taxon>Sordariales</taxon>
        <taxon>Sordariales incertae sedis</taxon>
        <taxon>Remersonia</taxon>
    </lineage>
</organism>
<evidence type="ECO:0000313" key="1">
    <source>
        <dbReference type="EMBL" id="KAL2269228.1"/>
    </source>
</evidence>
<sequence>MLSTCVIEDSANSDGWVLRAKVCTGVAECQNIQVPLDGTPVRAVPSGVTFLAPVRHTCVEGLRPAHRLFVRALGIFGHFDVRQGKQTAVRVVVVWEGMRIVSPGVLSDPATQPEPVRVEVGDDGEVVKPIPDIPEVLAITVLAKTILDPAPSAQLFEPFGMVFVIEVGGVICICGDKISEAGGQEAFVSHSLPIAKRREGSDLLGSVFAELEGIAEIADNDLRKVIVEARQGRVDPLLLVRRVMQPDIVGM</sequence>
<dbReference type="Proteomes" id="UP001600064">
    <property type="component" value="Unassembled WGS sequence"/>
</dbReference>
<reference evidence="1 2" key="1">
    <citation type="journal article" date="2024" name="Commun. Biol.">
        <title>Comparative genomic analysis of thermophilic fungi reveals convergent evolutionary adaptations and gene losses.</title>
        <authorList>
            <person name="Steindorff A.S."/>
            <person name="Aguilar-Pontes M.V."/>
            <person name="Robinson A.J."/>
            <person name="Andreopoulos B."/>
            <person name="LaButti K."/>
            <person name="Kuo A."/>
            <person name="Mondo S."/>
            <person name="Riley R."/>
            <person name="Otillar R."/>
            <person name="Haridas S."/>
            <person name="Lipzen A."/>
            <person name="Grimwood J."/>
            <person name="Schmutz J."/>
            <person name="Clum A."/>
            <person name="Reid I.D."/>
            <person name="Moisan M.C."/>
            <person name="Butler G."/>
            <person name="Nguyen T.T.M."/>
            <person name="Dewar K."/>
            <person name="Conant G."/>
            <person name="Drula E."/>
            <person name="Henrissat B."/>
            <person name="Hansel C."/>
            <person name="Singer S."/>
            <person name="Hutchinson M.I."/>
            <person name="de Vries R.P."/>
            <person name="Natvig D.O."/>
            <person name="Powell A.J."/>
            <person name="Tsang A."/>
            <person name="Grigoriev I.V."/>
        </authorList>
    </citation>
    <scope>NUCLEOTIDE SEQUENCE [LARGE SCALE GENOMIC DNA]</scope>
    <source>
        <strain evidence="1 2">ATCC 22073</strain>
    </source>
</reference>
<keyword evidence="2" id="KW-1185">Reference proteome</keyword>
<proteinExistence type="predicted"/>
<name>A0ABR4DFT6_9PEZI</name>
<evidence type="ECO:0000313" key="2">
    <source>
        <dbReference type="Proteomes" id="UP001600064"/>
    </source>
</evidence>
<accession>A0ABR4DFT6</accession>
<dbReference type="EMBL" id="JAZGUE010000003">
    <property type="protein sequence ID" value="KAL2269228.1"/>
    <property type="molecule type" value="Genomic_DNA"/>
</dbReference>
<dbReference type="RefSeq" id="XP_070867952.1">
    <property type="nucleotide sequence ID" value="XM_071010523.1"/>
</dbReference>
<comment type="caution">
    <text evidence="1">The sequence shown here is derived from an EMBL/GenBank/DDBJ whole genome shotgun (WGS) entry which is preliminary data.</text>
</comment>
<dbReference type="GeneID" id="98125167"/>
<protein>
    <submittedName>
        <fullName evidence="1">Uncharacterized protein</fullName>
    </submittedName>
</protein>